<dbReference type="SMART" id="SM00032">
    <property type="entry name" value="CCP"/>
    <property type="match status" value="5"/>
</dbReference>
<organism evidence="7 8">
    <name type="scientific">Phyllostomus discolor</name>
    <name type="common">pale spear-nosed bat</name>
    <dbReference type="NCBI Taxonomy" id="89673"/>
    <lineage>
        <taxon>Eukaryota</taxon>
        <taxon>Metazoa</taxon>
        <taxon>Chordata</taxon>
        <taxon>Craniata</taxon>
        <taxon>Vertebrata</taxon>
        <taxon>Euteleostomi</taxon>
        <taxon>Mammalia</taxon>
        <taxon>Eutheria</taxon>
        <taxon>Laurasiatheria</taxon>
        <taxon>Chiroptera</taxon>
        <taxon>Yangochiroptera</taxon>
        <taxon>Phyllostomidae</taxon>
        <taxon>Phyllostominae</taxon>
        <taxon>Phyllostomus</taxon>
    </lineage>
</organism>
<dbReference type="KEGG" id="pdic:114512474"/>
<dbReference type="CDD" id="cd00033">
    <property type="entry name" value="CCP"/>
    <property type="match status" value="3"/>
</dbReference>
<dbReference type="GeneID" id="114512474"/>
<dbReference type="GO" id="GO:0006956">
    <property type="term" value="P:complement activation"/>
    <property type="evidence" value="ECO:0007669"/>
    <property type="project" value="TreeGrafter"/>
</dbReference>
<feature type="disulfide bond" evidence="4">
    <location>
        <begin position="269"/>
        <end position="312"/>
    </location>
</feature>
<dbReference type="PANTHER" id="PTHR45785">
    <property type="entry name" value="COMPLEMENT FACTOR H-RELATED"/>
    <property type="match status" value="1"/>
</dbReference>
<dbReference type="GO" id="GO:0001851">
    <property type="term" value="F:complement component C3b binding"/>
    <property type="evidence" value="ECO:0007669"/>
    <property type="project" value="TreeGrafter"/>
</dbReference>
<keyword evidence="3 4" id="KW-1015">Disulfide bond</keyword>
<dbReference type="FunFam" id="2.10.70.10:FF:000054">
    <property type="entry name" value="Complement inhibitory factor H"/>
    <property type="match status" value="1"/>
</dbReference>
<feature type="domain" description="Sushi" evidence="6">
    <location>
        <begin position="267"/>
        <end position="325"/>
    </location>
</feature>
<feature type="domain" description="Sushi" evidence="6">
    <location>
        <begin position="205"/>
        <end position="264"/>
    </location>
</feature>
<dbReference type="AlphaFoldDB" id="A0A7E6D0P9"/>
<dbReference type="InterPro" id="IPR051503">
    <property type="entry name" value="ComplSys_Reg/VirEntry_Med"/>
</dbReference>
<evidence type="ECO:0000256" key="2">
    <source>
        <dbReference type="ARBA" id="ARBA00022729"/>
    </source>
</evidence>
<evidence type="ECO:0000313" key="8">
    <source>
        <dbReference type="RefSeq" id="XP_035871964.1"/>
    </source>
</evidence>
<evidence type="ECO:0000256" key="5">
    <source>
        <dbReference type="SAM" id="SignalP"/>
    </source>
</evidence>
<evidence type="ECO:0000256" key="4">
    <source>
        <dbReference type="PROSITE-ProRule" id="PRU00302"/>
    </source>
</evidence>
<dbReference type="InterPro" id="IPR000436">
    <property type="entry name" value="Sushi_SCR_CCP_dom"/>
</dbReference>
<dbReference type="Pfam" id="PF00084">
    <property type="entry name" value="Sushi"/>
    <property type="match status" value="5"/>
</dbReference>
<evidence type="ECO:0000256" key="3">
    <source>
        <dbReference type="ARBA" id="ARBA00023157"/>
    </source>
</evidence>
<dbReference type="PROSITE" id="PS50923">
    <property type="entry name" value="SUSHI"/>
    <property type="match status" value="3"/>
</dbReference>
<evidence type="ECO:0000313" key="7">
    <source>
        <dbReference type="Proteomes" id="UP000504628"/>
    </source>
</evidence>
<reference evidence="8" key="1">
    <citation type="submission" date="2025-08" db="UniProtKB">
        <authorList>
            <consortium name="RefSeq"/>
        </authorList>
    </citation>
    <scope>IDENTIFICATION</scope>
    <source>
        <tissue evidence="8">Muscle</tissue>
    </source>
</reference>
<feature type="signal peptide" evidence="5">
    <location>
        <begin position="1"/>
        <end position="22"/>
    </location>
</feature>
<keyword evidence="2 5" id="KW-0732">Signal</keyword>
<dbReference type="PANTHER" id="PTHR45785:SF7">
    <property type="entry name" value="COMPLEMENT FACTOR H"/>
    <property type="match status" value="1"/>
</dbReference>
<dbReference type="RefSeq" id="XP_035871964.1">
    <property type="nucleotide sequence ID" value="XM_036016071.1"/>
</dbReference>
<protein>
    <submittedName>
        <fullName evidence="8">Complement factor H-related protein 4-like</fullName>
    </submittedName>
</protein>
<dbReference type="FunFam" id="2.10.70.10:FF:000026">
    <property type="entry name" value="Complement inhibitory factor H"/>
    <property type="match status" value="1"/>
</dbReference>
<dbReference type="OrthoDB" id="9984531at2759"/>
<feature type="chain" id="PRO_5028805301" evidence="5">
    <location>
        <begin position="23"/>
        <end position="354"/>
    </location>
</feature>
<dbReference type="GO" id="GO:0005615">
    <property type="term" value="C:extracellular space"/>
    <property type="evidence" value="ECO:0007669"/>
    <property type="project" value="TreeGrafter"/>
</dbReference>
<keyword evidence="1 4" id="KW-0768">Sushi</keyword>
<dbReference type="Proteomes" id="UP000504628">
    <property type="component" value="Chromosome 15"/>
</dbReference>
<accession>A0A7E6D0P9</accession>
<proteinExistence type="predicted"/>
<dbReference type="Gene3D" id="2.10.70.10">
    <property type="entry name" value="Complement Module, domain 1"/>
    <property type="match status" value="5"/>
</dbReference>
<dbReference type="SUPFAM" id="SSF57535">
    <property type="entry name" value="Complement control module/SCR domain"/>
    <property type="match status" value="4"/>
</dbReference>
<keyword evidence="7" id="KW-1185">Reference proteome</keyword>
<evidence type="ECO:0000259" key="6">
    <source>
        <dbReference type="PROSITE" id="PS50923"/>
    </source>
</evidence>
<dbReference type="InterPro" id="IPR035976">
    <property type="entry name" value="Sushi/SCR/CCP_sf"/>
</dbReference>
<comment type="caution">
    <text evidence="4">Lacks conserved residue(s) required for the propagation of feature annotation.</text>
</comment>
<sequence length="354" mass="39007">MPNMLLSLVNVIVTLWVSWAHGQETTCDPPAIANGVYARLKTKYRLEDVITYSCDHGLYPSSHGNTTKCTKGGWAPPPRCSLKPCEFPDIKHGVLYAESTYRSYFPAPLKQWFYYSCDDNYLPPTKTYWGYITCTPEGWTPKVPCVRKCVVNNLEHGHSASKGKTYLQGETVEPLCNPGYSHGSPQSMLTCTETGWTPSQATCLEHCDMPLFENATAIITGKAFRPNDTLDYQCLDGYETRDGLTSGTMVCGEDGWSHLPSCFKSAEKCGPPPAVGNGDITSFPLAAYPPGSTVEYQCQAYFELQGPKYVTCSDANWSEPPRCLSTSVLLTLEVAALEIHCTPTSQSRLEIAPN</sequence>
<dbReference type="InParanoid" id="A0A7E6D0P9"/>
<name>A0A7E6D0P9_9CHIR</name>
<evidence type="ECO:0000256" key="1">
    <source>
        <dbReference type="ARBA" id="ARBA00022659"/>
    </source>
</evidence>
<gene>
    <name evidence="8" type="primary">LOC114512474</name>
</gene>
<feature type="domain" description="Sushi" evidence="6">
    <location>
        <begin position="25"/>
        <end position="82"/>
    </location>
</feature>